<keyword evidence="2" id="KW-1185">Reference proteome</keyword>
<dbReference type="Proteomes" id="UP001046870">
    <property type="component" value="Chromosome 17"/>
</dbReference>
<comment type="caution">
    <text evidence="1">The sequence shown here is derived from an EMBL/GenBank/DDBJ whole genome shotgun (WGS) entry which is preliminary data.</text>
</comment>
<dbReference type="EMBL" id="JAFDVH010000017">
    <property type="protein sequence ID" value="KAG7462133.1"/>
    <property type="molecule type" value="Genomic_DNA"/>
</dbReference>
<dbReference type="AlphaFoldDB" id="A0A9D3PKM1"/>
<gene>
    <name evidence="1" type="ORF">MATL_G00199370</name>
</gene>
<protein>
    <submittedName>
        <fullName evidence="1">Uncharacterized protein</fullName>
    </submittedName>
</protein>
<reference evidence="1" key="1">
    <citation type="submission" date="2021-01" db="EMBL/GenBank/DDBJ databases">
        <authorList>
            <person name="Zahm M."/>
            <person name="Roques C."/>
            <person name="Cabau C."/>
            <person name="Klopp C."/>
            <person name="Donnadieu C."/>
            <person name="Jouanno E."/>
            <person name="Lampietro C."/>
            <person name="Louis A."/>
            <person name="Herpin A."/>
            <person name="Echchiki A."/>
            <person name="Berthelot C."/>
            <person name="Parey E."/>
            <person name="Roest-Crollius H."/>
            <person name="Braasch I."/>
            <person name="Postlethwait J."/>
            <person name="Bobe J."/>
            <person name="Montfort J."/>
            <person name="Bouchez O."/>
            <person name="Begum T."/>
            <person name="Mejri S."/>
            <person name="Adams A."/>
            <person name="Chen W.-J."/>
            <person name="Guiguen Y."/>
        </authorList>
    </citation>
    <scope>NUCLEOTIDE SEQUENCE</scope>
    <source>
        <strain evidence="1">YG-15Mar2019-1</strain>
        <tissue evidence="1">Brain</tissue>
    </source>
</reference>
<sequence length="89" mass="9786">MIAFGSGFTKTTFYGYIAPACLAICPNVCSPVSNLKRAWVSIFCQSVCLSVCSWCRYISLRTSFSVCLCQRKPPSLDLITILLLCFVSA</sequence>
<evidence type="ECO:0000313" key="1">
    <source>
        <dbReference type="EMBL" id="KAG7462133.1"/>
    </source>
</evidence>
<name>A0A9D3PKM1_MEGAT</name>
<evidence type="ECO:0000313" key="2">
    <source>
        <dbReference type="Proteomes" id="UP001046870"/>
    </source>
</evidence>
<accession>A0A9D3PKM1</accession>
<proteinExistence type="predicted"/>
<organism evidence="1 2">
    <name type="scientific">Megalops atlanticus</name>
    <name type="common">Tarpon</name>
    <name type="synonym">Clupea gigantea</name>
    <dbReference type="NCBI Taxonomy" id="7932"/>
    <lineage>
        <taxon>Eukaryota</taxon>
        <taxon>Metazoa</taxon>
        <taxon>Chordata</taxon>
        <taxon>Craniata</taxon>
        <taxon>Vertebrata</taxon>
        <taxon>Euteleostomi</taxon>
        <taxon>Actinopterygii</taxon>
        <taxon>Neopterygii</taxon>
        <taxon>Teleostei</taxon>
        <taxon>Elopiformes</taxon>
        <taxon>Megalopidae</taxon>
        <taxon>Megalops</taxon>
    </lineage>
</organism>